<reference evidence="2" key="1">
    <citation type="journal article" date="2023" name="Insect Mol. Biol.">
        <title>Genome sequencing provides insights into the evolution of gene families encoding plant cell wall-degrading enzymes in longhorned beetles.</title>
        <authorList>
            <person name="Shin N.R."/>
            <person name="Okamura Y."/>
            <person name="Kirsch R."/>
            <person name="Pauchet Y."/>
        </authorList>
    </citation>
    <scope>NUCLEOTIDE SEQUENCE</scope>
    <source>
        <strain evidence="2">AMC_N1</strain>
    </source>
</reference>
<comment type="caution">
    <text evidence="2">The sequence shown here is derived from an EMBL/GenBank/DDBJ whole genome shotgun (WGS) entry which is preliminary data.</text>
</comment>
<evidence type="ECO:0000313" key="2">
    <source>
        <dbReference type="EMBL" id="KAJ8948632.1"/>
    </source>
</evidence>
<name>A0AAV8YDU5_9CUCU</name>
<proteinExistence type="predicted"/>
<dbReference type="PANTHER" id="PTHR45823">
    <property type="entry name" value="T-SNARE COILED-COIL HOMOLOGY DOMAIN-CONTAINING PROTEIN"/>
    <property type="match status" value="1"/>
</dbReference>
<feature type="compositionally biased region" description="Polar residues" evidence="1">
    <location>
        <begin position="165"/>
        <end position="176"/>
    </location>
</feature>
<feature type="compositionally biased region" description="Basic and acidic residues" evidence="1">
    <location>
        <begin position="134"/>
        <end position="164"/>
    </location>
</feature>
<dbReference type="EMBL" id="JAPWTK010000133">
    <property type="protein sequence ID" value="KAJ8948632.1"/>
    <property type="molecule type" value="Genomic_DNA"/>
</dbReference>
<gene>
    <name evidence="2" type="ORF">NQ318_022698</name>
</gene>
<protein>
    <recommendedName>
        <fullName evidence="4">Gag protein</fullName>
    </recommendedName>
</protein>
<sequence>MATSLVISLRGHALEILQSIPEVQQNDYDRIVGALEIRYGHKSLRQVYQSQMKSRQQRSNEFLQEYEADIRCLIHLAYPQTPKKILKQIGIQAFIDELLDTEMQQALRLGRHTTIGDVQVAALEFKAAKEASRSYKSRFSPDRQPEQKSRSRSPNERNWREESRTPTTTQHRNSLFPSPERESRSRSPEARVDYQYSKPQAFCLICGRLARETDLVYRLQLSPRSKSKVVMIHPHGSSSRIHRLGLKTTQAYDRLNKNMFKMAGLLVIPYVGINCLILNEMRLFNL</sequence>
<feature type="compositionally biased region" description="Basic and acidic residues" evidence="1">
    <location>
        <begin position="179"/>
        <end position="191"/>
    </location>
</feature>
<evidence type="ECO:0008006" key="4">
    <source>
        <dbReference type="Google" id="ProtNLM"/>
    </source>
</evidence>
<accession>A0AAV8YDU5</accession>
<evidence type="ECO:0000256" key="1">
    <source>
        <dbReference type="SAM" id="MobiDB-lite"/>
    </source>
</evidence>
<dbReference type="PANTHER" id="PTHR45823:SF1">
    <property type="entry name" value="T-SNARE COILED-COIL HOMOLOGY DOMAIN-CONTAINING PROTEIN"/>
    <property type="match status" value="1"/>
</dbReference>
<feature type="region of interest" description="Disordered" evidence="1">
    <location>
        <begin position="134"/>
        <end position="191"/>
    </location>
</feature>
<dbReference type="Proteomes" id="UP001162162">
    <property type="component" value="Unassembled WGS sequence"/>
</dbReference>
<dbReference type="AlphaFoldDB" id="A0AAV8YDU5"/>
<organism evidence="2 3">
    <name type="scientific">Aromia moschata</name>
    <dbReference type="NCBI Taxonomy" id="1265417"/>
    <lineage>
        <taxon>Eukaryota</taxon>
        <taxon>Metazoa</taxon>
        <taxon>Ecdysozoa</taxon>
        <taxon>Arthropoda</taxon>
        <taxon>Hexapoda</taxon>
        <taxon>Insecta</taxon>
        <taxon>Pterygota</taxon>
        <taxon>Neoptera</taxon>
        <taxon>Endopterygota</taxon>
        <taxon>Coleoptera</taxon>
        <taxon>Polyphaga</taxon>
        <taxon>Cucujiformia</taxon>
        <taxon>Chrysomeloidea</taxon>
        <taxon>Cerambycidae</taxon>
        <taxon>Cerambycinae</taxon>
        <taxon>Callichromatini</taxon>
        <taxon>Aromia</taxon>
    </lineage>
</organism>
<evidence type="ECO:0000313" key="3">
    <source>
        <dbReference type="Proteomes" id="UP001162162"/>
    </source>
</evidence>
<keyword evidence="3" id="KW-1185">Reference proteome</keyword>